<dbReference type="InterPro" id="IPR043129">
    <property type="entry name" value="ATPase_NBD"/>
</dbReference>
<dbReference type="RefSeq" id="XP_040727978.1">
    <property type="nucleotide sequence ID" value="XM_040870361.1"/>
</dbReference>
<keyword evidence="4 12" id="KW-0808">Transferase</keyword>
<dbReference type="Gene3D" id="3.40.367.20">
    <property type="match status" value="1"/>
</dbReference>
<dbReference type="InterPro" id="IPR001312">
    <property type="entry name" value="Hexokinase"/>
</dbReference>
<evidence type="ECO:0000259" key="14">
    <source>
        <dbReference type="Pfam" id="PF00349"/>
    </source>
</evidence>
<dbReference type="GeneID" id="63786960"/>
<dbReference type="GO" id="GO:0006096">
    <property type="term" value="P:glycolytic process"/>
    <property type="evidence" value="ECO:0007669"/>
    <property type="project" value="UniProtKB-UniPathway"/>
</dbReference>
<dbReference type="PROSITE" id="PS51748">
    <property type="entry name" value="HEXOKINASE_2"/>
    <property type="match status" value="1"/>
</dbReference>
<comment type="catalytic activity">
    <reaction evidence="10">
        <text>D-fructose + ATP = D-fructose 6-phosphate + ADP + H(+)</text>
        <dbReference type="Rhea" id="RHEA:16125"/>
        <dbReference type="ChEBI" id="CHEBI:15378"/>
        <dbReference type="ChEBI" id="CHEBI:30616"/>
        <dbReference type="ChEBI" id="CHEBI:37721"/>
        <dbReference type="ChEBI" id="CHEBI:61527"/>
        <dbReference type="ChEBI" id="CHEBI:456216"/>
        <dbReference type="EC" id="2.7.1.1"/>
    </reaction>
    <physiologicalReaction direction="left-to-right" evidence="10">
        <dbReference type="Rhea" id="RHEA:16126"/>
    </physiologicalReaction>
</comment>
<comment type="catalytic activity">
    <reaction evidence="11">
        <text>D-glucose + ATP = D-glucose 6-phosphate + ADP + H(+)</text>
        <dbReference type="Rhea" id="RHEA:17825"/>
        <dbReference type="ChEBI" id="CHEBI:4167"/>
        <dbReference type="ChEBI" id="CHEBI:15378"/>
        <dbReference type="ChEBI" id="CHEBI:30616"/>
        <dbReference type="ChEBI" id="CHEBI:61548"/>
        <dbReference type="ChEBI" id="CHEBI:456216"/>
        <dbReference type="EC" id="2.7.1.1"/>
    </reaction>
    <physiologicalReaction direction="left-to-right" evidence="11">
        <dbReference type="Rhea" id="RHEA:17826"/>
    </physiologicalReaction>
</comment>
<evidence type="ECO:0000256" key="6">
    <source>
        <dbReference type="ARBA" id="ARBA00022777"/>
    </source>
</evidence>
<dbReference type="SUPFAM" id="SSF53067">
    <property type="entry name" value="Actin-like ATPase domain"/>
    <property type="match status" value="2"/>
</dbReference>
<dbReference type="Gene3D" id="1.10.287.1250">
    <property type="match status" value="1"/>
</dbReference>
<dbReference type="GO" id="GO:0006006">
    <property type="term" value="P:glucose metabolic process"/>
    <property type="evidence" value="ECO:0007669"/>
    <property type="project" value="TreeGrafter"/>
</dbReference>
<evidence type="ECO:0000256" key="10">
    <source>
        <dbReference type="ARBA" id="ARBA00047905"/>
    </source>
</evidence>
<comment type="catalytic activity">
    <reaction evidence="9">
        <text>a D-hexose + ATP = a D-hexose 6-phosphate + ADP + H(+)</text>
        <dbReference type="Rhea" id="RHEA:22740"/>
        <dbReference type="ChEBI" id="CHEBI:4194"/>
        <dbReference type="ChEBI" id="CHEBI:15378"/>
        <dbReference type="ChEBI" id="CHEBI:30616"/>
        <dbReference type="ChEBI" id="CHEBI:229467"/>
        <dbReference type="ChEBI" id="CHEBI:456216"/>
        <dbReference type="EC" id="2.7.1.1"/>
    </reaction>
    <physiologicalReaction direction="left-to-right" evidence="9">
        <dbReference type="Rhea" id="RHEA:22741"/>
    </physiologicalReaction>
</comment>
<evidence type="ECO:0000256" key="4">
    <source>
        <dbReference type="ARBA" id="ARBA00022679"/>
    </source>
</evidence>
<dbReference type="UniPathway" id="UPA00109">
    <property type="reaction ID" value="UER00180"/>
</dbReference>
<dbReference type="GO" id="GO:0005536">
    <property type="term" value="F:D-glucose binding"/>
    <property type="evidence" value="ECO:0007669"/>
    <property type="project" value="InterPro"/>
</dbReference>
<evidence type="ECO:0000256" key="5">
    <source>
        <dbReference type="ARBA" id="ARBA00022741"/>
    </source>
</evidence>
<feature type="region of interest" description="Disordered" evidence="13">
    <location>
        <begin position="26"/>
        <end position="77"/>
    </location>
</feature>
<dbReference type="FunFam" id="3.40.367.20:FF:000004">
    <property type="entry name" value="Phosphotransferase"/>
    <property type="match status" value="1"/>
</dbReference>
<dbReference type="OrthoDB" id="419537at2759"/>
<sequence length="568" mass="62957">MRPLTAAALCKPEYVVEGAASFSVSPKLNEEHPSTLTKHSKGDQDTGPSPEYTNRQARDPKKLSESCLLSPHESRPSARAPCTYLYLLYTMLIEHRLAIPDDLKARITELEKLFTITPDQLSHIVDSFIGELEKGLRGDEGHDIPMIPTWVQGYATKDESGSYLAIDMGGTNVRVCEVTVLGNGQYDLSQAKYRIPEELKHGERDPLFEHIAKCVRKFIDDHHEGDMMNMPIGFTFSYPCSQDAIDHGVLQRWTKGFDVKDTEGVDVVPVFDAQLKKQGLEAKTTALINDTTGTLIASNYVDPEMQIAVIFGTGCNAAYMETLEHIPKLHHLQCDKSTPMAINCEWGAFALTPRTNYDALIDEQSPRPGQQKFEKMIAGLYLGEIARQVLLDYFNQGILFKGQSFDKLKEPYSLETAVLSEIELDANENLIDTQDLFSKQFGLECDFPTLTLIRRLAELVGTRSARLSAAGVAAICKKKGIKSCHVGADGSVYAKYPHFRERGAEALRDIFGEQGDNIKILPAEDGSGVGAALISAVVKRLHKEGKLVSSKDEDDKDVKEVTDKVKDL</sequence>
<dbReference type="PROSITE" id="PS00378">
    <property type="entry name" value="HEXOKINASE_1"/>
    <property type="match status" value="1"/>
</dbReference>
<dbReference type="PRINTS" id="PR00475">
    <property type="entry name" value="HEXOKINASE"/>
</dbReference>
<evidence type="ECO:0000313" key="17">
    <source>
        <dbReference type="Proteomes" id="UP000193685"/>
    </source>
</evidence>
<evidence type="ECO:0000256" key="8">
    <source>
        <dbReference type="ARBA" id="ARBA00023152"/>
    </source>
</evidence>
<keyword evidence="6 12" id="KW-0418">Kinase</keyword>
<name>A0A1Y2FT01_PROLT</name>
<dbReference type="STRING" id="56484.A0A1Y2FT01"/>
<dbReference type="EC" id="2.7.1.-" evidence="12"/>
<dbReference type="GO" id="GO:0001678">
    <property type="term" value="P:intracellular glucose homeostasis"/>
    <property type="evidence" value="ECO:0007669"/>
    <property type="project" value="InterPro"/>
</dbReference>
<evidence type="ECO:0000256" key="1">
    <source>
        <dbReference type="ARBA" id="ARBA00004888"/>
    </source>
</evidence>
<dbReference type="InterPro" id="IPR022672">
    <property type="entry name" value="Hexokinase_N"/>
</dbReference>
<dbReference type="FunFam" id="3.30.420.40:FF:000805">
    <property type="entry name" value="Hexokinase-2"/>
    <property type="match status" value="1"/>
</dbReference>
<comment type="pathway">
    <text evidence="1">Carbohydrate degradation; glycolysis; D-glyceraldehyde 3-phosphate and glycerone phosphate from D-glucose: step 1/4.</text>
</comment>
<proteinExistence type="inferred from homology"/>
<evidence type="ECO:0000256" key="2">
    <source>
        <dbReference type="ARBA" id="ARBA00005028"/>
    </source>
</evidence>
<reference evidence="16 17" key="1">
    <citation type="submission" date="2016-07" db="EMBL/GenBank/DDBJ databases">
        <title>Pervasive Adenine N6-methylation of Active Genes in Fungi.</title>
        <authorList>
            <consortium name="DOE Joint Genome Institute"/>
            <person name="Mondo S.J."/>
            <person name="Dannebaum R.O."/>
            <person name="Kuo R.C."/>
            <person name="Labutti K."/>
            <person name="Haridas S."/>
            <person name="Kuo A."/>
            <person name="Salamov A."/>
            <person name="Ahrendt S.R."/>
            <person name="Lipzen A."/>
            <person name="Sullivan W."/>
            <person name="Andreopoulos W.B."/>
            <person name="Clum A."/>
            <person name="Lindquist E."/>
            <person name="Daum C."/>
            <person name="Ramamoorthy G.K."/>
            <person name="Gryganskyi A."/>
            <person name="Culley D."/>
            <person name="Magnuson J.K."/>
            <person name="James T.Y."/>
            <person name="O'Malley M.A."/>
            <person name="Stajich J.E."/>
            <person name="Spatafora J.W."/>
            <person name="Visel A."/>
            <person name="Grigoriev I.V."/>
        </authorList>
    </citation>
    <scope>NUCLEOTIDE SEQUENCE [LARGE SCALE GENOMIC DNA]</scope>
    <source>
        <strain evidence="16 17">12-1054</strain>
    </source>
</reference>
<dbReference type="GO" id="GO:0019158">
    <property type="term" value="F:mannokinase activity"/>
    <property type="evidence" value="ECO:0007669"/>
    <property type="project" value="TreeGrafter"/>
</dbReference>
<dbReference type="AlphaFoldDB" id="A0A1Y2FT01"/>
<dbReference type="GO" id="GO:0005524">
    <property type="term" value="F:ATP binding"/>
    <property type="evidence" value="ECO:0007669"/>
    <property type="project" value="UniProtKB-UniRule"/>
</dbReference>
<dbReference type="PANTHER" id="PTHR19443:SF16">
    <property type="entry name" value="HEXOKINASE TYPE 1-RELATED"/>
    <property type="match status" value="1"/>
</dbReference>
<keyword evidence="5 12" id="KW-0547">Nucleotide-binding</keyword>
<feature type="domain" description="Hexokinase C-terminal" evidence="15">
    <location>
        <begin position="307"/>
        <end position="537"/>
    </location>
</feature>
<evidence type="ECO:0000256" key="12">
    <source>
        <dbReference type="RuleBase" id="RU362007"/>
    </source>
</evidence>
<gene>
    <name evidence="16" type="ORF">BCR37DRAFT_385535</name>
</gene>
<dbReference type="PANTHER" id="PTHR19443">
    <property type="entry name" value="HEXOKINASE"/>
    <property type="match status" value="1"/>
</dbReference>
<evidence type="ECO:0000256" key="9">
    <source>
        <dbReference type="ARBA" id="ARBA00044613"/>
    </source>
</evidence>
<evidence type="ECO:0000256" key="3">
    <source>
        <dbReference type="ARBA" id="ARBA00009225"/>
    </source>
</evidence>
<evidence type="ECO:0000256" key="7">
    <source>
        <dbReference type="ARBA" id="ARBA00022840"/>
    </source>
</evidence>
<evidence type="ECO:0000313" key="16">
    <source>
        <dbReference type="EMBL" id="ORY87122.1"/>
    </source>
</evidence>
<dbReference type="EMBL" id="MCFI01000002">
    <property type="protein sequence ID" value="ORY87122.1"/>
    <property type="molecule type" value="Genomic_DNA"/>
</dbReference>
<dbReference type="InterPro" id="IPR019807">
    <property type="entry name" value="Hexokinase_BS"/>
</dbReference>
<feature type="region of interest" description="Disordered" evidence="13">
    <location>
        <begin position="547"/>
        <end position="568"/>
    </location>
</feature>
<evidence type="ECO:0000256" key="11">
    <source>
        <dbReference type="ARBA" id="ARBA00048160"/>
    </source>
</evidence>
<feature type="domain" description="Hexokinase N-terminal" evidence="14">
    <location>
        <begin position="107"/>
        <end position="300"/>
    </location>
</feature>
<dbReference type="GO" id="GO:0008865">
    <property type="term" value="F:fructokinase activity"/>
    <property type="evidence" value="ECO:0007669"/>
    <property type="project" value="TreeGrafter"/>
</dbReference>
<dbReference type="Proteomes" id="UP000193685">
    <property type="component" value="Unassembled WGS sequence"/>
</dbReference>
<dbReference type="GO" id="GO:0005739">
    <property type="term" value="C:mitochondrion"/>
    <property type="evidence" value="ECO:0007669"/>
    <property type="project" value="TreeGrafter"/>
</dbReference>
<dbReference type="GO" id="GO:0004340">
    <property type="term" value="F:glucokinase activity"/>
    <property type="evidence" value="ECO:0007669"/>
    <property type="project" value="TreeGrafter"/>
</dbReference>
<comment type="caution">
    <text evidence="16">The sequence shown here is derived from an EMBL/GenBank/DDBJ whole genome shotgun (WGS) entry which is preliminary data.</text>
</comment>
<keyword evidence="17" id="KW-1185">Reference proteome</keyword>
<comment type="similarity">
    <text evidence="3 12">Belongs to the hexokinase family.</text>
</comment>
<evidence type="ECO:0000256" key="13">
    <source>
        <dbReference type="SAM" id="MobiDB-lite"/>
    </source>
</evidence>
<keyword evidence="8 12" id="KW-0324">Glycolysis</keyword>
<dbReference type="GO" id="GO:0006013">
    <property type="term" value="P:mannose metabolic process"/>
    <property type="evidence" value="ECO:0007669"/>
    <property type="project" value="TreeGrafter"/>
</dbReference>
<comment type="pathway">
    <text evidence="2">Carbohydrate metabolism; hexose metabolism.</text>
</comment>
<accession>A0A1Y2FT01</accession>
<protein>
    <recommendedName>
        <fullName evidence="12">Phosphotransferase</fullName>
        <ecNumber evidence="12">2.7.1.-</ecNumber>
    </recommendedName>
</protein>
<organism evidence="16 17">
    <name type="scientific">Protomyces lactucae-debilis</name>
    <dbReference type="NCBI Taxonomy" id="2754530"/>
    <lineage>
        <taxon>Eukaryota</taxon>
        <taxon>Fungi</taxon>
        <taxon>Dikarya</taxon>
        <taxon>Ascomycota</taxon>
        <taxon>Taphrinomycotina</taxon>
        <taxon>Taphrinomycetes</taxon>
        <taxon>Taphrinales</taxon>
        <taxon>Protomycetaceae</taxon>
        <taxon>Protomyces</taxon>
    </lineage>
</organism>
<dbReference type="OMA" id="ADCVQQF"/>
<dbReference type="Pfam" id="PF03727">
    <property type="entry name" value="Hexokinase_2"/>
    <property type="match status" value="1"/>
</dbReference>
<dbReference type="InterPro" id="IPR022673">
    <property type="entry name" value="Hexokinase_C"/>
</dbReference>
<dbReference type="GO" id="GO:0005829">
    <property type="term" value="C:cytosol"/>
    <property type="evidence" value="ECO:0007669"/>
    <property type="project" value="TreeGrafter"/>
</dbReference>
<keyword evidence="7 12" id="KW-0067">ATP-binding</keyword>
<dbReference type="Gene3D" id="3.30.420.40">
    <property type="match status" value="1"/>
</dbReference>
<evidence type="ECO:0000259" key="15">
    <source>
        <dbReference type="Pfam" id="PF03727"/>
    </source>
</evidence>
<dbReference type="Pfam" id="PF00349">
    <property type="entry name" value="Hexokinase_1"/>
    <property type="match status" value="1"/>
</dbReference>